<accession>A0A6B0VFI9</accession>
<feature type="region of interest" description="Disordered" evidence="1">
    <location>
        <begin position="155"/>
        <end position="257"/>
    </location>
</feature>
<feature type="compositionally biased region" description="Low complexity" evidence="1">
    <location>
        <begin position="282"/>
        <end position="295"/>
    </location>
</feature>
<organism evidence="2">
    <name type="scientific">Ixodes ricinus</name>
    <name type="common">Common tick</name>
    <name type="synonym">Acarus ricinus</name>
    <dbReference type="NCBI Taxonomy" id="34613"/>
    <lineage>
        <taxon>Eukaryota</taxon>
        <taxon>Metazoa</taxon>
        <taxon>Ecdysozoa</taxon>
        <taxon>Arthropoda</taxon>
        <taxon>Chelicerata</taxon>
        <taxon>Arachnida</taxon>
        <taxon>Acari</taxon>
        <taxon>Parasitiformes</taxon>
        <taxon>Ixodida</taxon>
        <taxon>Ixodoidea</taxon>
        <taxon>Ixodidae</taxon>
        <taxon>Ixodinae</taxon>
        <taxon>Ixodes</taxon>
    </lineage>
</organism>
<protein>
    <submittedName>
        <fullName evidence="2">Uncharacterized protein</fullName>
    </submittedName>
</protein>
<dbReference type="EMBL" id="GIFC01017955">
    <property type="protein sequence ID" value="MXV00039.1"/>
    <property type="molecule type" value="Transcribed_RNA"/>
</dbReference>
<evidence type="ECO:0000256" key="1">
    <source>
        <dbReference type="SAM" id="MobiDB-lite"/>
    </source>
</evidence>
<feature type="compositionally biased region" description="Basic and acidic residues" evidence="1">
    <location>
        <begin position="216"/>
        <end position="242"/>
    </location>
</feature>
<name>A0A6B0VFI9_IXORI</name>
<feature type="region of interest" description="Disordered" evidence="1">
    <location>
        <begin position="269"/>
        <end position="335"/>
    </location>
</feature>
<feature type="compositionally biased region" description="Polar residues" evidence="1">
    <location>
        <begin position="321"/>
        <end position="335"/>
    </location>
</feature>
<sequence>MRAVTIKTEPPDYVEQDGEPSSHLVSVKSEPDCYEEVGEPNSLDPTFTKDYADVTKVAFHFNAEPQVSEETRRRHNTAVAVKIEPPDPTEVHSKAVSAGTACAAPSFALPLLPHPVVQQSSASQGGPRGALQHSLPALQHFLLLLAPRNMAAPKASISSATTTSAVAKRGRGRPRQYTADELRERLNAAKRAKRQAAKSTLSVKSSKTRCKSPNTRRAERAAAQRARRQNEAIRKREREADRKAKRLKRRQASMSTVAANSAVVKYVQGDSDTQESGSMLPNDGSGWGSSNDNSSTEAVTIKTEPPPCAESPDPTEVHSEAVSTGTGLDGSSGNTAMTAVTIKPEAPDYVEQDEDPCSHLVSVKSELECYEEVWEPGNPVPALTNGERPDYTDVTKVTFHAIPELQVSKGAQQCGNAAVAVKIERQDPMEVYAPAIFLGAGLGAGAPTEFQQDLVPTNPIGSYAVAARPLQWVPTSVCDEAQPQANVIYFHNVEQHGIATQPVVVTLPVVAVQPERLDVAPPWLVGLGSGAASSQEVGQHRVLVVPTVAVRPP</sequence>
<reference evidence="2" key="1">
    <citation type="submission" date="2019-12" db="EMBL/GenBank/DDBJ databases">
        <title>An insight into the sialome of adult female Ixodes ricinus ticks feeding for 6 days.</title>
        <authorList>
            <person name="Perner J."/>
            <person name="Ribeiro J.M.C."/>
        </authorList>
    </citation>
    <scope>NUCLEOTIDE SEQUENCE</scope>
    <source>
        <strain evidence="2">Semi-engorged</strain>
        <tissue evidence="2">Salivary glands</tissue>
    </source>
</reference>
<feature type="compositionally biased region" description="Polar residues" evidence="1">
    <location>
        <begin position="270"/>
        <end position="279"/>
    </location>
</feature>
<feature type="compositionally biased region" description="Low complexity" evidence="1">
    <location>
        <begin position="155"/>
        <end position="167"/>
    </location>
</feature>
<proteinExistence type="predicted"/>
<dbReference type="AlphaFoldDB" id="A0A6B0VFI9"/>
<feature type="compositionally biased region" description="Basic and acidic residues" evidence="1">
    <location>
        <begin position="178"/>
        <end position="187"/>
    </location>
</feature>
<evidence type="ECO:0000313" key="2">
    <source>
        <dbReference type="EMBL" id="MXV00039.1"/>
    </source>
</evidence>
<feature type="region of interest" description="Disordered" evidence="1">
    <location>
        <begin position="1"/>
        <end position="25"/>
    </location>
</feature>
<feature type="compositionally biased region" description="Polar residues" evidence="1">
    <location>
        <begin position="199"/>
        <end position="215"/>
    </location>
</feature>